<organism evidence="2 3">
    <name type="scientific">Deinococcus humi</name>
    <dbReference type="NCBI Taxonomy" id="662880"/>
    <lineage>
        <taxon>Bacteria</taxon>
        <taxon>Thermotogati</taxon>
        <taxon>Deinococcota</taxon>
        <taxon>Deinococci</taxon>
        <taxon>Deinococcales</taxon>
        <taxon>Deinococcaceae</taxon>
        <taxon>Deinococcus</taxon>
    </lineage>
</organism>
<evidence type="ECO:0000313" key="2">
    <source>
        <dbReference type="EMBL" id="MBB5362469.1"/>
    </source>
</evidence>
<gene>
    <name evidence="2" type="ORF">HNQ08_001564</name>
</gene>
<dbReference type="AlphaFoldDB" id="A0A7W8JVL7"/>
<name>A0A7W8JVL7_9DEIO</name>
<dbReference type="EMBL" id="JACHFL010000003">
    <property type="protein sequence ID" value="MBB5362469.1"/>
    <property type="molecule type" value="Genomic_DNA"/>
</dbReference>
<dbReference type="RefSeq" id="WP_184129405.1">
    <property type="nucleotide sequence ID" value="NZ_JACHFL010000003.1"/>
</dbReference>
<dbReference type="Gene3D" id="3.40.630.30">
    <property type="match status" value="1"/>
</dbReference>
<evidence type="ECO:0000259" key="1">
    <source>
        <dbReference type="PROSITE" id="PS51186"/>
    </source>
</evidence>
<dbReference type="GO" id="GO:0016747">
    <property type="term" value="F:acyltransferase activity, transferring groups other than amino-acyl groups"/>
    <property type="evidence" value="ECO:0007669"/>
    <property type="project" value="InterPro"/>
</dbReference>
<protein>
    <submittedName>
        <fullName evidence="2">Putative GNAT family acetyltransferase</fullName>
    </submittedName>
</protein>
<accession>A0A7W8JVL7</accession>
<dbReference type="InterPro" id="IPR000182">
    <property type="entry name" value="GNAT_dom"/>
</dbReference>
<feature type="domain" description="N-acetyltransferase" evidence="1">
    <location>
        <begin position="75"/>
        <end position="213"/>
    </location>
</feature>
<dbReference type="InterPro" id="IPR016181">
    <property type="entry name" value="Acyl_CoA_acyltransferase"/>
</dbReference>
<dbReference type="SUPFAM" id="SSF55729">
    <property type="entry name" value="Acyl-CoA N-acyltransferases (Nat)"/>
    <property type="match status" value="1"/>
</dbReference>
<keyword evidence="2" id="KW-0808">Transferase</keyword>
<proteinExistence type="predicted"/>
<dbReference type="InterPro" id="IPR038740">
    <property type="entry name" value="BioF2-like_GNAT_dom"/>
</dbReference>
<reference evidence="2 3" key="1">
    <citation type="submission" date="2020-08" db="EMBL/GenBank/DDBJ databases">
        <title>Genomic Encyclopedia of Type Strains, Phase IV (KMG-IV): sequencing the most valuable type-strain genomes for metagenomic binning, comparative biology and taxonomic classification.</title>
        <authorList>
            <person name="Goeker M."/>
        </authorList>
    </citation>
    <scope>NUCLEOTIDE SEQUENCE [LARGE SCALE GENOMIC DNA]</scope>
    <source>
        <strain evidence="2 3">DSM 27939</strain>
    </source>
</reference>
<evidence type="ECO:0000313" key="3">
    <source>
        <dbReference type="Proteomes" id="UP000552709"/>
    </source>
</evidence>
<sequence length="213" mass="22715">MLHGGYVGPDAGERLAATLARLRAWNIPFQWVVPSTAADFSAVLSAQGVPKVGDAPIMTLDLSRLNPEDAQVEGLTLHRVSTASDLRDWVAVSVEVFGFSQESARRLNEMGLEVILDPESRVRCYLGRLNGEPVGTALNVHGKELVSVWAIGTVERARRHGIGAALTTGPLLEARAAGYGSAMLLSTEAGFPVYTRLGWEVQSTCPVHVGGQG</sequence>
<dbReference type="Pfam" id="PF13480">
    <property type="entry name" value="Acetyltransf_6"/>
    <property type="match status" value="1"/>
</dbReference>
<comment type="caution">
    <text evidence="2">The sequence shown here is derived from an EMBL/GenBank/DDBJ whole genome shotgun (WGS) entry which is preliminary data.</text>
</comment>
<keyword evidence="3" id="KW-1185">Reference proteome</keyword>
<dbReference type="Proteomes" id="UP000552709">
    <property type="component" value="Unassembled WGS sequence"/>
</dbReference>
<dbReference type="PROSITE" id="PS51186">
    <property type="entry name" value="GNAT"/>
    <property type="match status" value="1"/>
</dbReference>